<evidence type="ECO:0000313" key="2">
    <source>
        <dbReference type="EMBL" id="AGA26223.1"/>
    </source>
</evidence>
<evidence type="ECO:0000259" key="1">
    <source>
        <dbReference type="Pfam" id="PF13439"/>
    </source>
</evidence>
<dbReference type="RefSeq" id="WP_015245390.1">
    <property type="nucleotide sequence ID" value="NC_019892.1"/>
</dbReference>
<reference evidence="2 3" key="1">
    <citation type="submission" date="2012-02" db="EMBL/GenBank/DDBJ databases">
        <title>Complete sequence of chromosome of Singulisphaera acidiphila DSM 18658.</title>
        <authorList>
            <consortium name="US DOE Joint Genome Institute (JGI-PGF)"/>
            <person name="Lucas S."/>
            <person name="Copeland A."/>
            <person name="Lapidus A."/>
            <person name="Glavina del Rio T."/>
            <person name="Dalin E."/>
            <person name="Tice H."/>
            <person name="Bruce D."/>
            <person name="Goodwin L."/>
            <person name="Pitluck S."/>
            <person name="Peters L."/>
            <person name="Ovchinnikova G."/>
            <person name="Chertkov O."/>
            <person name="Kyrpides N."/>
            <person name="Mavromatis K."/>
            <person name="Ivanova N."/>
            <person name="Brettin T."/>
            <person name="Detter J.C."/>
            <person name="Han C."/>
            <person name="Larimer F."/>
            <person name="Land M."/>
            <person name="Hauser L."/>
            <person name="Markowitz V."/>
            <person name="Cheng J.-F."/>
            <person name="Hugenholtz P."/>
            <person name="Woyke T."/>
            <person name="Wu D."/>
            <person name="Tindall B."/>
            <person name="Pomrenke H."/>
            <person name="Brambilla E."/>
            <person name="Klenk H.-P."/>
            <person name="Eisen J.A."/>
        </authorList>
    </citation>
    <scope>NUCLEOTIDE SEQUENCE [LARGE SCALE GENOMIC DNA]</scope>
    <source>
        <strain evidence="3">ATCC BAA-1392 / DSM 18658 / VKM B-2454 / MOB10</strain>
    </source>
</reference>
<dbReference type="AlphaFoldDB" id="L0DBK8"/>
<dbReference type="Pfam" id="PF13439">
    <property type="entry name" value="Glyco_transf_4"/>
    <property type="match status" value="1"/>
</dbReference>
<dbReference type="GO" id="GO:0016757">
    <property type="term" value="F:glycosyltransferase activity"/>
    <property type="evidence" value="ECO:0007669"/>
    <property type="project" value="TreeGrafter"/>
</dbReference>
<proteinExistence type="predicted"/>
<protein>
    <submittedName>
        <fullName evidence="2">Glycosyltransferase</fullName>
    </submittedName>
</protein>
<feature type="domain" description="Glycosyltransferase subfamily 4-like N-terminal" evidence="1">
    <location>
        <begin position="14"/>
        <end position="176"/>
    </location>
</feature>
<dbReference type="HOGENOM" id="CLU_009583_2_0_0"/>
<accession>L0DBK8</accession>
<dbReference type="PANTHER" id="PTHR45947:SF3">
    <property type="entry name" value="SULFOQUINOVOSYL TRANSFERASE SQD2"/>
    <property type="match status" value="1"/>
</dbReference>
<organism evidence="2 3">
    <name type="scientific">Singulisphaera acidiphila (strain ATCC BAA-1392 / DSM 18658 / VKM B-2454 / MOB10)</name>
    <dbReference type="NCBI Taxonomy" id="886293"/>
    <lineage>
        <taxon>Bacteria</taxon>
        <taxon>Pseudomonadati</taxon>
        <taxon>Planctomycetota</taxon>
        <taxon>Planctomycetia</taxon>
        <taxon>Isosphaerales</taxon>
        <taxon>Isosphaeraceae</taxon>
        <taxon>Singulisphaera</taxon>
    </lineage>
</organism>
<dbReference type="Proteomes" id="UP000010798">
    <property type="component" value="Chromosome"/>
</dbReference>
<dbReference type="KEGG" id="saci:Sinac_1859"/>
<dbReference type="STRING" id="886293.Sinac_1859"/>
<dbReference type="eggNOG" id="COG0438">
    <property type="taxonomic scope" value="Bacteria"/>
</dbReference>
<dbReference type="Gene3D" id="3.40.50.2000">
    <property type="entry name" value="Glycogen Phosphorylase B"/>
    <property type="match status" value="2"/>
</dbReference>
<dbReference type="EMBL" id="CP003364">
    <property type="protein sequence ID" value="AGA26223.1"/>
    <property type="molecule type" value="Genomic_DNA"/>
</dbReference>
<evidence type="ECO:0000313" key="3">
    <source>
        <dbReference type="Proteomes" id="UP000010798"/>
    </source>
</evidence>
<keyword evidence="3" id="KW-1185">Reference proteome</keyword>
<dbReference type="Pfam" id="PF13692">
    <property type="entry name" value="Glyco_trans_1_4"/>
    <property type="match status" value="1"/>
</dbReference>
<dbReference type="PANTHER" id="PTHR45947">
    <property type="entry name" value="SULFOQUINOVOSYL TRANSFERASE SQD2"/>
    <property type="match status" value="1"/>
</dbReference>
<dbReference type="OrthoDB" id="258796at2"/>
<gene>
    <name evidence="2" type="ordered locus">Sinac_1859</name>
</gene>
<dbReference type="InterPro" id="IPR050194">
    <property type="entry name" value="Glycosyltransferase_grp1"/>
</dbReference>
<name>L0DBK8_SINAD</name>
<dbReference type="InterPro" id="IPR028098">
    <property type="entry name" value="Glyco_trans_4-like_N"/>
</dbReference>
<sequence>MRVTVVTETYYPQVNGVSRTLGQLVRYLTEAGDEVQLVHPDYGVEPKEQGALLVRSWPLPFYKELRLPLPPFGRIHRRIDEFRPDLIHIATEATLGLSLLGLAKRRKIPVVSSFHTNFDQYSNHYRVGWAKGTIWRYLRWFHNRTLETYTPSLTTIVDLEKRGFERLVLWPRGVDSHLFRPDRPGRARIRADLGFEPDDVVIGYVSRMAVEKNVAYLIDAFERVAAVRPKARFLLVGDGPARADLESKIGGQARFVGYRSGDDLADHYAAADVFAFSSLTETFGNVILEAMASGLPVVALRAGGVGNIVQPGVNGFLLDPDQPPEQFAETLIKLVDDTALRERLAQSARGFAVGKSWDAVMDLLRQRYEKIISETTPQDLSPVLAS</sequence>
<dbReference type="CDD" id="cd03814">
    <property type="entry name" value="GT4-like"/>
    <property type="match status" value="1"/>
</dbReference>
<keyword evidence="2" id="KW-0808">Transferase</keyword>
<dbReference type="SUPFAM" id="SSF53756">
    <property type="entry name" value="UDP-Glycosyltransferase/glycogen phosphorylase"/>
    <property type="match status" value="1"/>
</dbReference>